<accession>A0A1G1ZUJ2</accession>
<evidence type="ECO:0000313" key="5">
    <source>
        <dbReference type="EMBL" id="OGY68139.1"/>
    </source>
</evidence>
<dbReference type="SUPFAM" id="SSF54995">
    <property type="entry name" value="Ribosomal protein S6"/>
    <property type="match status" value="1"/>
</dbReference>
<protein>
    <recommendedName>
        <fullName evidence="2 3">Small ribosomal subunit protein bS6</fullName>
    </recommendedName>
</protein>
<evidence type="ECO:0000256" key="3">
    <source>
        <dbReference type="HAMAP-Rule" id="MF_00360"/>
    </source>
</evidence>
<dbReference type="InterPro" id="IPR020814">
    <property type="entry name" value="Ribosomal_S6_plastid/chlpt"/>
</dbReference>
<keyword evidence="3" id="KW-0699">rRNA-binding</keyword>
<sequence length="152" mass="16926">MEASLIKNKYEISYLLKEESALATLEALLRQYGVEVSNRGAVAEMRLAYPIKKQQQAWFGYVQCEAAADAIEKIMESLKLNPAILRAMVITPPATGVREERPRQKKFNPELKTEPISNEASEVSRPKSFSGTLSNEALKEQLAALEGDAKKL</sequence>
<dbReference type="GO" id="GO:1990904">
    <property type="term" value="C:ribonucleoprotein complex"/>
    <property type="evidence" value="ECO:0007669"/>
    <property type="project" value="UniProtKB-KW"/>
</dbReference>
<dbReference type="STRING" id="1798410.A3H63_00305"/>
<evidence type="ECO:0000313" key="6">
    <source>
        <dbReference type="Proteomes" id="UP000176284"/>
    </source>
</evidence>
<gene>
    <name evidence="3" type="primary">rpsF</name>
    <name evidence="5" type="ORF">A3H63_00305</name>
</gene>
<dbReference type="Pfam" id="PF01250">
    <property type="entry name" value="Ribosomal_S6"/>
    <property type="match status" value="1"/>
</dbReference>
<comment type="caution">
    <text evidence="5">The sequence shown here is derived from an EMBL/GenBank/DDBJ whole genome shotgun (WGS) entry which is preliminary data.</text>
</comment>
<evidence type="ECO:0000256" key="4">
    <source>
        <dbReference type="SAM" id="MobiDB-lite"/>
    </source>
</evidence>
<dbReference type="GO" id="GO:0006412">
    <property type="term" value="P:translation"/>
    <property type="evidence" value="ECO:0007669"/>
    <property type="project" value="UniProtKB-UniRule"/>
</dbReference>
<organism evidence="5 6">
    <name type="scientific">Candidatus Harrisonbacteria bacterium RIFCSPLOWO2_02_FULL_45_10c</name>
    <dbReference type="NCBI Taxonomy" id="1798410"/>
    <lineage>
        <taxon>Bacteria</taxon>
        <taxon>Candidatus Harrisoniibacteriota</taxon>
    </lineage>
</organism>
<keyword evidence="3" id="KW-0687">Ribonucleoprotein</keyword>
<dbReference type="Proteomes" id="UP000176284">
    <property type="component" value="Unassembled WGS sequence"/>
</dbReference>
<comment type="similarity">
    <text evidence="1 3">Belongs to the bacterial ribosomal protein bS6 family.</text>
</comment>
<evidence type="ECO:0000256" key="1">
    <source>
        <dbReference type="ARBA" id="ARBA00009512"/>
    </source>
</evidence>
<evidence type="ECO:0000256" key="2">
    <source>
        <dbReference type="ARBA" id="ARBA00035294"/>
    </source>
</evidence>
<dbReference type="CDD" id="cd00473">
    <property type="entry name" value="bS6"/>
    <property type="match status" value="1"/>
</dbReference>
<keyword evidence="3" id="KW-0694">RNA-binding</keyword>
<dbReference type="GO" id="GO:0019843">
    <property type="term" value="F:rRNA binding"/>
    <property type="evidence" value="ECO:0007669"/>
    <property type="project" value="UniProtKB-UniRule"/>
</dbReference>
<dbReference type="GO" id="GO:0003735">
    <property type="term" value="F:structural constituent of ribosome"/>
    <property type="evidence" value="ECO:0007669"/>
    <property type="project" value="InterPro"/>
</dbReference>
<reference evidence="5 6" key="1">
    <citation type="journal article" date="2016" name="Nat. Commun.">
        <title>Thousands of microbial genomes shed light on interconnected biogeochemical processes in an aquifer system.</title>
        <authorList>
            <person name="Anantharaman K."/>
            <person name="Brown C.T."/>
            <person name="Hug L.A."/>
            <person name="Sharon I."/>
            <person name="Castelle C.J."/>
            <person name="Probst A.J."/>
            <person name="Thomas B.C."/>
            <person name="Singh A."/>
            <person name="Wilkins M.J."/>
            <person name="Karaoz U."/>
            <person name="Brodie E.L."/>
            <person name="Williams K.H."/>
            <person name="Hubbard S.S."/>
            <person name="Banfield J.F."/>
        </authorList>
    </citation>
    <scope>NUCLEOTIDE SEQUENCE [LARGE SCALE GENOMIC DNA]</scope>
</reference>
<dbReference type="GO" id="GO:0005840">
    <property type="term" value="C:ribosome"/>
    <property type="evidence" value="ECO:0007669"/>
    <property type="project" value="UniProtKB-KW"/>
</dbReference>
<dbReference type="HAMAP" id="MF_00360">
    <property type="entry name" value="Ribosomal_bS6"/>
    <property type="match status" value="1"/>
</dbReference>
<dbReference type="AlphaFoldDB" id="A0A1G1ZUJ2"/>
<feature type="region of interest" description="Disordered" evidence="4">
    <location>
        <begin position="95"/>
        <end position="134"/>
    </location>
</feature>
<dbReference type="InterPro" id="IPR000529">
    <property type="entry name" value="Ribosomal_bS6"/>
</dbReference>
<feature type="compositionally biased region" description="Basic and acidic residues" evidence="4">
    <location>
        <begin position="97"/>
        <end position="113"/>
    </location>
</feature>
<dbReference type="EMBL" id="MHJM01000008">
    <property type="protein sequence ID" value="OGY68139.1"/>
    <property type="molecule type" value="Genomic_DNA"/>
</dbReference>
<dbReference type="InterPro" id="IPR014717">
    <property type="entry name" value="Transl_elong_EF1B/ribsomal_bS6"/>
</dbReference>
<dbReference type="Gene3D" id="3.30.70.60">
    <property type="match status" value="1"/>
</dbReference>
<proteinExistence type="inferred from homology"/>
<keyword evidence="3" id="KW-0689">Ribosomal protein</keyword>
<comment type="function">
    <text evidence="3">Binds together with bS18 to 16S ribosomal RNA.</text>
</comment>
<name>A0A1G1ZUJ2_9BACT</name>
<dbReference type="InterPro" id="IPR035980">
    <property type="entry name" value="Ribosomal_bS6_sf"/>
</dbReference>
<feature type="compositionally biased region" description="Polar residues" evidence="4">
    <location>
        <begin position="115"/>
        <end position="134"/>
    </location>
</feature>